<comment type="similarity">
    <text evidence="2">Belongs to the cytochrome P450 family.</text>
</comment>
<dbReference type="GO" id="GO:0004497">
    <property type="term" value="F:monooxygenase activity"/>
    <property type="evidence" value="ECO:0007669"/>
    <property type="project" value="InterPro"/>
</dbReference>
<keyword evidence="9" id="KW-1185">Reference proteome</keyword>
<reference evidence="8 9" key="1">
    <citation type="submission" date="2023-08" db="EMBL/GenBank/DDBJ databases">
        <authorList>
            <person name="Palmer J.M."/>
        </authorList>
    </citation>
    <scope>NUCLEOTIDE SEQUENCE [LARGE SCALE GENOMIC DNA]</scope>
    <source>
        <strain evidence="8 9">TWF481</strain>
    </source>
</reference>
<comment type="cofactor">
    <cofactor evidence="1 6">
        <name>heme</name>
        <dbReference type="ChEBI" id="CHEBI:30413"/>
    </cofactor>
</comment>
<dbReference type="EMBL" id="JAVHJL010000002">
    <property type="protein sequence ID" value="KAK6510305.1"/>
    <property type="molecule type" value="Genomic_DNA"/>
</dbReference>
<dbReference type="AlphaFoldDB" id="A0AAV9WLM9"/>
<evidence type="ECO:0000256" key="4">
    <source>
        <dbReference type="ARBA" id="ARBA00023002"/>
    </source>
</evidence>
<keyword evidence="7" id="KW-0812">Transmembrane</keyword>
<keyword evidence="3 6" id="KW-0479">Metal-binding</keyword>
<evidence type="ECO:0000256" key="3">
    <source>
        <dbReference type="ARBA" id="ARBA00022723"/>
    </source>
</evidence>
<dbReference type="Proteomes" id="UP001370758">
    <property type="component" value="Unassembled WGS sequence"/>
</dbReference>
<evidence type="ECO:0000256" key="6">
    <source>
        <dbReference type="PIRSR" id="PIRSR602403-1"/>
    </source>
</evidence>
<dbReference type="InterPro" id="IPR001128">
    <property type="entry name" value="Cyt_P450"/>
</dbReference>
<keyword evidence="5 6" id="KW-0408">Iron</keyword>
<proteinExistence type="inferred from homology"/>
<dbReference type="GO" id="GO:0016705">
    <property type="term" value="F:oxidoreductase activity, acting on paired donors, with incorporation or reduction of molecular oxygen"/>
    <property type="evidence" value="ECO:0007669"/>
    <property type="project" value="InterPro"/>
</dbReference>
<dbReference type="PANTHER" id="PTHR24305:SF96">
    <property type="entry name" value="CYTOCHROME P450 MONOOXYGENASE STCB-RELATED"/>
    <property type="match status" value="1"/>
</dbReference>
<evidence type="ECO:0000256" key="7">
    <source>
        <dbReference type="SAM" id="Phobius"/>
    </source>
</evidence>
<evidence type="ECO:0008006" key="10">
    <source>
        <dbReference type="Google" id="ProtNLM"/>
    </source>
</evidence>
<evidence type="ECO:0000256" key="5">
    <source>
        <dbReference type="ARBA" id="ARBA00023004"/>
    </source>
</evidence>
<dbReference type="Pfam" id="PF00067">
    <property type="entry name" value="p450"/>
    <property type="match status" value="1"/>
</dbReference>
<gene>
    <name evidence="8" type="ORF">TWF481_005022</name>
</gene>
<feature type="transmembrane region" description="Helical" evidence="7">
    <location>
        <begin position="12"/>
        <end position="32"/>
    </location>
</feature>
<evidence type="ECO:0000313" key="8">
    <source>
        <dbReference type="EMBL" id="KAK6510305.1"/>
    </source>
</evidence>
<dbReference type="InterPro" id="IPR036396">
    <property type="entry name" value="Cyt_P450_sf"/>
</dbReference>
<keyword evidence="6" id="KW-0349">Heme</keyword>
<dbReference type="InterPro" id="IPR002403">
    <property type="entry name" value="Cyt_P450_E_grp-IV"/>
</dbReference>
<dbReference type="InterPro" id="IPR050121">
    <property type="entry name" value="Cytochrome_P450_monoxygenase"/>
</dbReference>
<dbReference type="PANTHER" id="PTHR24305">
    <property type="entry name" value="CYTOCHROME P450"/>
    <property type="match status" value="1"/>
</dbReference>
<dbReference type="Gene3D" id="1.10.630.10">
    <property type="entry name" value="Cytochrome P450"/>
    <property type="match status" value="1"/>
</dbReference>
<keyword evidence="7" id="KW-0472">Membrane</keyword>
<organism evidence="8 9">
    <name type="scientific">Arthrobotrys musiformis</name>
    <dbReference type="NCBI Taxonomy" id="47236"/>
    <lineage>
        <taxon>Eukaryota</taxon>
        <taxon>Fungi</taxon>
        <taxon>Dikarya</taxon>
        <taxon>Ascomycota</taxon>
        <taxon>Pezizomycotina</taxon>
        <taxon>Orbiliomycetes</taxon>
        <taxon>Orbiliales</taxon>
        <taxon>Orbiliaceae</taxon>
        <taxon>Arthrobotrys</taxon>
    </lineage>
</organism>
<evidence type="ECO:0000256" key="2">
    <source>
        <dbReference type="ARBA" id="ARBA00010617"/>
    </source>
</evidence>
<comment type="caution">
    <text evidence="8">The sequence shown here is derived from an EMBL/GenBank/DDBJ whole genome shotgun (WGS) entry which is preliminary data.</text>
</comment>
<keyword evidence="4" id="KW-0560">Oxidoreductase</keyword>
<accession>A0AAV9WLM9</accession>
<sequence>MSRKVLRDEAGMFLLAGTITTAFVGTYTVWAINKHPAAREKLAEELKGIDWDLTEAKLSDLPYLTAVIRESLRLYGLASVGAPRVVPKGGRQLGPYFFPAGTVVTTFPYTVHRDPAVFKNPLAFEPERWLNPTKEMESAMLAFGGASRVCIGRNLAMMELRIIVAAMLKECPNMSLADSCTDESMELEEFGALLPKARRCELQLKLEV</sequence>
<protein>
    <recommendedName>
        <fullName evidence="10">Cytochrome P450</fullName>
    </recommendedName>
</protein>
<name>A0AAV9WLM9_9PEZI</name>
<evidence type="ECO:0000313" key="9">
    <source>
        <dbReference type="Proteomes" id="UP001370758"/>
    </source>
</evidence>
<feature type="binding site" description="axial binding residue" evidence="6">
    <location>
        <position position="150"/>
    </location>
    <ligand>
        <name>heme</name>
        <dbReference type="ChEBI" id="CHEBI:30413"/>
    </ligand>
    <ligandPart>
        <name>Fe</name>
        <dbReference type="ChEBI" id="CHEBI:18248"/>
    </ligandPart>
</feature>
<dbReference type="SUPFAM" id="SSF48264">
    <property type="entry name" value="Cytochrome P450"/>
    <property type="match status" value="1"/>
</dbReference>
<dbReference type="PRINTS" id="PR00465">
    <property type="entry name" value="EP450IV"/>
</dbReference>
<evidence type="ECO:0000256" key="1">
    <source>
        <dbReference type="ARBA" id="ARBA00001971"/>
    </source>
</evidence>
<dbReference type="GO" id="GO:0020037">
    <property type="term" value="F:heme binding"/>
    <property type="evidence" value="ECO:0007669"/>
    <property type="project" value="InterPro"/>
</dbReference>
<dbReference type="PRINTS" id="PR00385">
    <property type="entry name" value="P450"/>
</dbReference>
<dbReference type="GO" id="GO:0005506">
    <property type="term" value="F:iron ion binding"/>
    <property type="evidence" value="ECO:0007669"/>
    <property type="project" value="InterPro"/>
</dbReference>
<keyword evidence="7" id="KW-1133">Transmembrane helix</keyword>